<sequence>MRKASKESADKNIKDKMYHIANQLRKGRKVSHHEAIMRVLSIPLMRSSKPVIFISTDYKEIRTRMLKPSSALKTLDDDDNDIYLPGIHEKYAARPSSLEHLCFAEISAYYVTASYAKKENTEELTECDAYQTGGVIKLRRLNPQVIKYQYIFKENDFGKYHHRLLLLYKPWKSEDDLIQESYTEIFRSIQSEIFSIIKMFEPFHEEVDKVIDNFDPEELLPEAWEHIATQTEQKKVETTFSAIVPEHNFLDPKNITAERLKVPKPSTHPFSLTSTVQHNDTYYYQIVTSLNEQQRQLFDFTYQWGVEIKLSQNPPKPF</sequence>
<protein>
    <submittedName>
        <fullName evidence="1">Uncharacterized protein</fullName>
    </submittedName>
</protein>
<gene>
    <name evidence="1" type="ORF">MAR_025540</name>
</gene>
<evidence type="ECO:0000313" key="2">
    <source>
        <dbReference type="Proteomes" id="UP001164746"/>
    </source>
</evidence>
<keyword evidence="2" id="KW-1185">Reference proteome</keyword>
<dbReference type="PANTHER" id="PTHR47642:SF8">
    <property type="entry name" value="ATP-DEPENDENT DNA HELICASE"/>
    <property type="match status" value="1"/>
</dbReference>
<dbReference type="EMBL" id="CP111019">
    <property type="protein sequence ID" value="WAR11360.1"/>
    <property type="molecule type" value="Genomic_DNA"/>
</dbReference>
<dbReference type="Proteomes" id="UP001164746">
    <property type="component" value="Chromosome 8"/>
</dbReference>
<evidence type="ECO:0000313" key="1">
    <source>
        <dbReference type="EMBL" id="WAR11360.1"/>
    </source>
</evidence>
<name>A0ABY7EMY9_MYAAR</name>
<dbReference type="PANTHER" id="PTHR47642">
    <property type="entry name" value="ATP-DEPENDENT DNA HELICASE"/>
    <property type="match status" value="1"/>
</dbReference>
<reference evidence="1" key="1">
    <citation type="submission" date="2022-11" db="EMBL/GenBank/DDBJ databases">
        <title>Centuries of genome instability and evolution in soft-shell clam transmissible cancer (bioRxiv).</title>
        <authorList>
            <person name="Hart S.F.M."/>
            <person name="Yonemitsu M.A."/>
            <person name="Giersch R.M."/>
            <person name="Beal B.F."/>
            <person name="Arriagada G."/>
            <person name="Davis B.W."/>
            <person name="Ostrander E.A."/>
            <person name="Goff S.P."/>
            <person name="Metzger M.J."/>
        </authorList>
    </citation>
    <scope>NUCLEOTIDE SEQUENCE</scope>
    <source>
        <strain evidence="1">MELC-2E11</strain>
        <tissue evidence="1">Siphon/mantle</tissue>
    </source>
</reference>
<accession>A0ABY7EMY9</accession>
<dbReference type="InterPro" id="IPR051055">
    <property type="entry name" value="PIF1_helicase"/>
</dbReference>
<proteinExistence type="predicted"/>
<organism evidence="1 2">
    <name type="scientific">Mya arenaria</name>
    <name type="common">Soft-shell clam</name>
    <dbReference type="NCBI Taxonomy" id="6604"/>
    <lineage>
        <taxon>Eukaryota</taxon>
        <taxon>Metazoa</taxon>
        <taxon>Spiralia</taxon>
        <taxon>Lophotrochozoa</taxon>
        <taxon>Mollusca</taxon>
        <taxon>Bivalvia</taxon>
        <taxon>Autobranchia</taxon>
        <taxon>Heteroconchia</taxon>
        <taxon>Euheterodonta</taxon>
        <taxon>Imparidentia</taxon>
        <taxon>Neoheterodontei</taxon>
        <taxon>Myida</taxon>
        <taxon>Myoidea</taxon>
        <taxon>Myidae</taxon>
        <taxon>Mya</taxon>
    </lineage>
</organism>